<dbReference type="InterPro" id="IPR036291">
    <property type="entry name" value="NAD(P)-bd_dom_sf"/>
</dbReference>
<dbReference type="Gene3D" id="1.10.1040.10">
    <property type="entry name" value="N-(1-d-carboxylethyl)-l-norvaline Dehydrogenase, domain 2"/>
    <property type="match status" value="1"/>
</dbReference>
<evidence type="ECO:0000256" key="2">
    <source>
        <dbReference type="ARBA" id="ARBA00048615"/>
    </source>
</evidence>
<dbReference type="PANTHER" id="PTHR43362">
    <property type="entry name" value="MANNITOL DEHYDROGENASE DSF1-RELATED"/>
    <property type="match status" value="1"/>
</dbReference>
<sequence>MILTQELVKKQNTIYKHPNFDIDKMIYNTKKSPEWIHFGAGNIFRAFLANAQQKMLNRGLMDRGIIVAEGFDYELIDYLKKYDNLTINVTLKSNGAIEKDILASVAEYLKMKRDEDDFIKLVNYFENPSLQFISLTITEKGYKLTDSSGNYFHNVKNDFESGPNGTESYLGKLVSLLYKRFKSGPYPLAIVSMDNMSRNGETLENSIMMYAKKWVENNLVESEFLRYLNNKNYISFPWTMIDKITPRPSTQIAENLEQDGFEEIQPITTSRNTYVAPFVNGEETEYLVIEDSFPNGRPPLQEVGIIFTDRSTVHLIETMKVTTCLNPLHTGLAIFGCLLGYHSIADEMKDVELLKLINRIGYQEGLPVVKDPIIIDPKTFLDEVIMVRLPNKFIPDTPQRIITDTSQKMSVRFGETLKKYLNEEKNLEKLVGIPLVIAGWLRYLQGTNDELEKIEQSPDPLLEEIENIFSDQDYDSEEHLNKIDGLLSRKEIFGVDLVQIGLSNRIKQYYMEMNQGTGSVRRTLEKFLV</sequence>
<dbReference type="InterPro" id="IPR013118">
    <property type="entry name" value="Mannitol_DH_C"/>
</dbReference>
<feature type="domain" description="Mannitol dehydrogenase C-terminal" evidence="4">
    <location>
        <begin position="317"/>
        <end position="512"/>
    </location>
</feature>
<dbReference type="SUPFAM" id="SSF48179">
    <property type="entry name" value="6-phosphogluconate dehydrogenase C-terminal domain-like"/>
    <property type="match status" value="1"/>
</dbReference>
<dbReference type="InterPro" id="IPR050988">
    <property type="entry name" value="Mannitol_DH/Oxidoreductase"/>
</dbReference>
<organism evidence="5 6">
    <name type="scientific">Globicatella sulfidifaciens DSM 15739</name>
    <dbReference type="NCBI Taxonomy" id="1121925"/>
    <lineage>
        <taxon>Bacteria</taxon>
        <taxon>Bacillati</taxon>
        <taxon>Bacillota</taxon>
        <taxon>Bacilli</taxon>
        <taxon>Lactobacillales</taxon>
        <taxon>Aerococcaceae</taxon>
        <taxon>Globicatella</taxon>
    </lineage>
</organism>
<evidence type="ECO:0000256" key="1">
    <source>
        <dbReference type="ARBA" id="ARBA00023002"/>
    </source>
</evidence>
<reference evidence="6" key="1">
    <citation type="submission" date="2017-02" db="EMBL/GenBank/DDBJ databases">
        <authorList>
            <person name="Varghese N."/>
            <person name="Submissions S."/>
        </authorList>
    </citation>
    <scope>NUCLEOTIDE SEQUENCE [LARGE SCALE GENOMIC DNA]</scope>
    <source>
        <strain evidence="6">DSM 15739</strain>
    </source>
</reference>
<proteinExistence type="predicted"/>
<dbReference type="InterPro" id="IPR013328">
    <property type="entry name" value="6PGD_dom2"/>
</dbReference>
<keyword evidence="6" id="KW-1185">Reference proteome</keyword>
<dbReference type="RefSeq" id="WP_078755184.1">
    <property type="nucleotide sequence ID" value="NZ_FUWO01000002.1"/>
</dbReference>
<dbReference type="OrthoDB" id="271711at2"/>
<dbReference type="Proteomes" id="UP000189941">
    <property type="component" value="Unassembled WGS sequence"/>
</dbReference>
<protein>
    <submittedName>
        <fullName evidence="5">Fructuronate reductase</fullName>
    </submittedName>
</protein>
<dbReference type="InterPro" id="IPR008927">
    <property type="entry name" value="6-PGluconate_DH-like_C_sf"/>
</dbReference>
<evidence type="ECO:0000259" key="4">
    <source>
        <dbReference type="Pfam" id="PF08125"/>
    </source>
</evidence>
<dbReference type="InterPro" id="IPR013131">
    <property type="entry name" value="Mannitol_DH_N"/>
</dbReference>
<dbReference type="SUPFAM" id="SSF51735">
    <property type="entry name" value="NAD(P)-binding Rossmann-fold domains"/>
    <property type="match status" value="1"/>
</dbReference>
<keyword evidence="1" id="KW-0560">Oxidoreductase</keyword>
<evidence type="ECO:0000259" key="3">
    <source>
        <dbReference type="Pfam" id="PF01232"/>
    </source>
</evidence>
<dbReference type="Pfam" id="PF08125">
    <property type="entry name" value="Mannitol_dh_C"/>
    <property type="match status" value="1"/>
</dbReference>
<dbReference type="AlphaFoldDB" id="A0A1T4JRQ0"/>
<dbReference type="Pfam" id="PF01232">
    <property type="entry name" value="Mannitol_dh"/>
    <property type="match status" value="1"/>
</dbReference>
<dbReference type="PANTHER" id="PTHR43362:SF1">
    <property type="entry name" value="MANNITOL DEHYDROGENASE 2-RELATED"/>
    <property type="match status" value="1"/>
</dbReference>
<accession>A0A1T4JRQ0</accession>
<dbReference type="GO" id="GO:0008926">
    <property type="term" value="F:mannitol-1-phosphate 5-dehydrogenase activity"/>
    <property type="evidence" value="ECO:0007669"/>
    <property type="project" value="UniProtKB-EC"/>
</dbReference>
<dbReference type="EMBL" id="FUWO01000002">
    <property type="protein sequence ID" value="SJZ32813.1"/>
    <property type="molecule type" value="Genomic_DNA"/>
</dbReference>
<feature type="domain" description="Mannitol dehydrogenase N-terminal" evidence="3">
    <location>
        <begin position="36"/>
        <end position="299"/>
    </location>
</feature>
<dbReference type="Gene3D" id="3.40.50.720">
    <property type="entry name" value="NAD(P)-binding Rossmann-like Domain"/>
    <property type="match status" value="1"/>
</dbReference>
<comment type="catalytic activity">
    <reaction evidence="2">
        <text>D-mannitol 1-phosphate + NAD(+) = beta-D-fructose 6-phosphate + NADH + H(+)</text>
        <dbReference type="Rhea" id="RHEA:19661"/>
        <dbReference type="ChEBI" id="CHEBI:15378"/>
        <dbReference type="ChEBI" id="CHEBI:57540"/>
        <dbReference type="ChEBI" id="CHEBI:57634"/>
        <dbReference type="ChEBI" id="CHEBI:57945"/>
        <dbReference type="ChEBI" id="CHEBI:61381"/>
        <dbReference type="EC" id="1.1.1.17"/>
    </reaction>
</comment>
<gene>
    <name evidence="5" type="ORF">SAMN02746011_00330</name>
</gene>
<evidence type="ECO:0000313" key="6">
    <source>
        <dbReference type="Proteomes" id="UP000189941"/>
    </source>
</evidence>
<evidence type="ECO:0000313" key="5">
    <source>
        <dbReference type="EMBL" id="SJZ32813.1"/>
    </source>
</evidence>
<dbReference type="STRING" id="1121925.SAMN02746011_00330"/>
<name>A0A1T4JRQ0_9LACT</name>